<feature type="binding site" evidence="10">
    <location>
        <begin position="93"/>
        <end position="94"/>
    </location>
    <ligand>
        <name>ATP</name>
        <dbReference type="ChEBI" id="CHEBI:30616"/>
    </ligand>
</feature>
<protein>
    <recommendedName>
        <fullName evidence="10">Ribose-phosphate pyrophosphokinase</fullName>
        <shortName evidence="10">RPPK</shortName>
        <ecNumber evidence="10">2.7.6.1</ecNumber>
    </recommendedName>
    <alternativeName>
        <fullName evidence="10">5-phospho-D-ribosyl alpha-1-diphosphate synthase</fullName>
    </alternativeName>
    <alternativeName>
        <fullName evidence="10">Phosphoribosyl diphosphate synthase</fullName>
    </alternativeName>
    <alternativeName>
        <fullName evidence="10">Phosphoribosyl pyrophosphate synthase</fullName>
        <shortName evidence="10">P-Rib-PP synthase</shortName>
        <shortName evidence="10">PRPP synthase</shortName>
        <shortName evidence="10">PRPPase</shortName>
    </alternativeName>
</protein>
<dbReference type="EMBL" id="AP018929">
    <property type="protein sequence ID" value="BBG23574.1"/>
    <property type="molecule type" value="Genomic_DNA"/>
</dbReference>
<evidence type="ECO:0000259" key="12">
    <source>
        <dbReference type="Pfam" id="PF13793"/>
    </source>
</evidence>
<dbReference type="InterPro" id="IPR000836">
    <property type="entry name" value="PRTase_dom"/>
</dbReference>
<name>A0A510DTU5_9CREN</name>
<dbReference type="SMART" id="SM01400">
    <property type="entry name" value="Pribosyltran_N"/>
    <property type="match status" value="1"/>
</dbReference>
<feature type="binding site" evidence="10">
    <location>
        <position position="190"/>
    </location>
    <ligand>
        <name>D-ribose 5-phosphate</name>
        <dbReference type="ChEBI" id="CHEBI:78346"/>
    </ligand>
</feature>
<dbReference type="GO" id="GO:0016301">
    <property type="term" value="F:kinase activity"/>
    <property type="evidence" value="ECO:0007669"/>
    <property type="project" value="UniProtKB-KW"/>
</dbReference>
<dbReference type="Pfam" id="PF13793">
    <property type="entry name" value="Pribosyltran_N"/>
    <property type="match status" value="1"/>
</dbReference>
<gene>
    <name evidence="10" type="primary">prs</name>
    <name evidence="13" type="ORF">IC006_0861</name>
    <name evidence="14" type="ORF">IC007_0828</name>
</gene>
<evidence type="ECO:0000256" key="6">
    <source>
        <dbReference type="ARBA" id="ARBA00022777"/>
    </source>
</evidence>
<evidence type="ECO:0000256" key="3">
    <source>
        <dbReference type="ARBA" id="ARBA00022723"/>
    </source>
</evidence>
<keyword evidence="15" id="KW-1185">Reference proteome</keyword>
<keyword evidence="4 10" id="KW-0545">Nucleotide biosynthesis</keyword>
<feature type="domain" description="Ribose-phosphate pyrophosphokinase N-terminal" evidence="12">
    <location>
        <begin position="1"/>
        <end position="117"/>
    </location>
</feature>
<dbReference type="GO" id="GO:0002189">
    <property type="term" value="C:ribose phosphate diphosphokinase complex"/>
    <property type="evidence" value="ECO:0007669"/>
    <property type="project" value="TreeGrafter"/>
</dbReference>
<reference evidence="13 15" key="2">
    <citation type="journal article" date="2020" name="Int. J. Syst. Evol. Microbiol.">
        <title>Sulfuracidifex tepidarius gen. nov., sp. nov. and transfer of Sulfolobus metallicus Huber and Stetter 1992 to the genus Sulfuracidifex as Sulfuracidifex metallicus comb. nov.</title>
        <authorList>
            <person name="Itoh T."/>
            <person name="Miura T."/>
            <person name="Sakai H.D."/>
            <person name="Kato S."/>
            <person name="Ohkuma M."/>
            <person name="Takashina T."/>
        </authorList>
    </citation>
    <scope>NUCLEOTIDE SEQUENCE [LARGE SCALE GENOMIC DNA]</scope>
    <source>
        <strain evidence="13 15">IC-006</strain>
        <strain evidence="14">IC-007</strain>
    </source>
</reference>
<dbReference type="InterPro" id="IPR029057">
    <property type="entry name" value="PRTase-like"/>
</dbReference>
<comment type="pathway">
    <text evidence="10">Metabolic intermediate biosynthesis; 5-phospho-alpha-D-ribose 1-diphosphate biosynthesis; 5-phospho-alpha-D-ribose 1-diphosphate from D-ribose 5-phosphate (route I): step 1/1.</text>
</comment>
<feature type="binding site" evidence="10">
    <location>
        <position position="165"/>
    </location>
    <ligand>
        <name>Mg(2+)</name>
        <dbReference type="ChEBI" id="CHEBI:18420"/>
        <label>2</label>
    </ligand>
</feature>
<dbReference type="CDD" id="cd06223">
    <property type="entry name" value="PRTases_typeI"/>
    <property type="match status" value="1"/>
</dbReference>
<comment type="catalytic activity">
    <reaction evidence="9 10">
        <text>D-ribose 5-phosphate + ATP = 5-phospho-alpha-D-ribose 1-diphosphate + AMP + H(+)</text>
        <dbReference type="Rhea" id="RHEA:15609"/>
        <dbReference type="ChEBI" id="CHEBI:15378"/>
        <dbReference type="ChEBI" id="CHEBI:30616"/>
        <dbReference type="ChEBI" id="CHEBI:58017"/>
        <dbReference type="ChEBI" id="CHEBI:78346"/>
        <dbReference type="ChEBI" id="CHEBI:456215"/>
        <dbReference type="EC" id="2.7.6.1"/>
    </reaction>
</comment>
<dbReference type="Proteomes" id="UP000322983">
    <property type="component" value="Chromosome"/>
</dbReference>
<comment type="subcellular location">
    <subcellularLocation>
        <location evidence="10">Cytoplasm</location>
    </subcellularLocation>
</comment>
<dbReference type="GO" id="GO:0005737">
    <property type="term" value="C:cytoplasm"/>
    <property type="evidence" value="ECO:0007669"/>
    <property type="project" value="UniProtKB-SubCell"/>
</dbReference>
<evidence type="ECO:0000313" key="15">
    <source>
        <dbReference type="Proteomes" id="UP000322983"/>
    </source>
</evidence>
<dbReference type="RefSeq" id="WP_149528387.1">
    <property type="nucleotide sequence ID" value="NZ_AP018929.1"/>
</dbReference>
<accession>A0A510DTU5</accession>
<dbReference type="GO" id="GO:0000287">
    <property type="term" value="F:magnesium ion binding"/>
    <property type="evidence" value="ECO:0007669"/>
    <property type="project" value="UniProtKB-UniRule"/>
</dbReference>
<keyword evidence="1 10" id="KW-0963">Cytoplasm</keyword>
<keyword evidence="2 10" id="KW-0808">Transferase</keyword>
<dbReference type="STRING" id="1294262.GCA_001316085_01564"/>
<dbReference type="UniPathway" id="UPA00087">
    <property type="reaction ID" value="UER00172"/>
</dbReference>
<dbReference type="GO" id="GO:0006015">
    <property type="term" value="P:5-phosphoribose 1-diphosphate biosynthetic process"/>
    <property type="evidence" value="ECO:0007669"/>
    <property type="project" value="UniProtKB-UniRule"/>
</dbReference>
<evidence type="ECO:0000256" key="5">
    <source>
        <dbReference type="ARBA" id="ARBA00022741"/>
    </source>
</evidence>
<evidence type="ECO:0000256" key="2">
    <source>
        <dbReference type="ARBA" id="ARBA00022679"/>
    </source>
</evidence>
<organism evidence="13 15">
    <name type="scientific">Sulfuracidifex tepidarius</name>
    <dbReference type="NCBI Taxonomy" id="1294262"/>
    <lineage>
        <taxon>Archaea</taxon>
        <taxon>Thermoproteota</taxon>
        <taxon>Thermoprotei</taxon>
        <taxon>Sulfolobales</taxon>
        <taxon>Sulfolobaceae</taxon>
        <taxon>Sulfuracidifex</taxon>
    </lineage>
</organism>
<dbReference type="EMBL" id="AP018930">
    <property type="protein sequence ID" value="BBG26321.1"/>
    <property type="molecule type" value="Genomic_DNA"/>
</dbReference>
<keyword evidence="3 10" id="KW-0479">Metal-binding</keyword>
<feature type="domain" description="Phosphoribosyltransferase" evidence="11">
    <location>
        <begin position="147"/>
        <end position="276"/>
    </location>
</feature>
<evidence type="ECO:0000256" key="9">
    <source>
        <dbReference type="ARBA" id="ARBA00049535"/>
    </source>
</evidence>
<dbReference type="InterPro" id="IPR005946">
    <property type="entry name" value="Rib-P_diPkinase"/>
</dbReference>
<feature type="binding site" evidence="10">
    <location>
        <begin position="34"/>
        <end position="36"/>
    </location>
    <ligand>
        <name>ATP</name>
        <dbReference type="ChEBI" id="CHEBI:30616"/>
    </ligand>
</feature>
<evidence type="ECO:0000256" key="10">
    <source>
        <dbReference type="HAMAP-Rule" id="MF_00583"/>
    </source>
</evidence>
<dbReference type="Pfam" id="PF00156">
    <property type="entry name" value="Pribosyltran"/>
    <property type="match status" value="1"/>
</dbReference>
<accession>A0A510E1F3</accession>
<feature type="binding site" evidence="10">
    <location>
        <position position="127"/>
    </location>
    <ligand>
        <name>Mg(2+)</name>
        <dbReference type="ChEBI" id="CHEBI:18420"/>
        <label>1</label>
    </ligand>
</feature>
<evidence type="ECO:0000256" key="1">
    <source>
        <dbReference type="ARBA" id="ARBA00022490"/>
    </source>
</evidence>
<dbReference type="HAMAP" id="MF_00583_A">
    <property type="entry name" value="RibP_PPkinase_A"/>
    <property type="match status" value="1"/>
</dbReference>
<feature type="active site" evidence="10">
    <location>
        <position position="188"/>
    </location>
</feature>
<dbReference type="GO" id="GO:0006164">
    <property type="term" value="P:purine nucleotide biosynthetic process"/>
    <property type="evidence" value="ECO:0007669"/>
    <property type="project" value="TreeGrafter"/>
</dbReference>
<feature type="binding site" evidence="10">
    <location>
        <begin position="220"/>
        <end position="224"/>
    </location>
    <ligand>
        <name>D-ribose 5-phosphate</name>
        <dbReference type="ChEBI" id="CHEBI:78346"/>
    </ligand>
</feature>
<comment type="similarity">
    <text evidence="10">Belongs to the ribose-phosphate pyrophosphokinase family. Class III (archaeal) subfamily.</text>
</comment>
<dbReference type="InterPro" id="IPR037514">
    <property type="entry name" value="Rib-P_diPkinase_arc"/>
</dbReference>
<dbReference type="EC" id="2.7.6.1" evidence="10"/>
<dbReference type="AlphaFoldDB" id="A0A510DTU5"/>
<dbReference type="GeneID" id="41717230"/>
<evidence type="ECO:0000256" key="8">
    <source>
        <dbReference type="ARBA" id="ARBA00022842"/>
    </source>
</evidence>
<comment type="function">
    <text evidence="10">Involved in the biosynthesis of the central metabolite phospho-alpha-D-ribosyl-1-pyrophosphate (PRPP) via the transfer of pyrophosphoryl group from ATP to 1-hydroxyl of ribose-5-phosphate (Rib-5-P).</text>
</comment>
<evidence type="ECO:0000313" key="14">
    <source>
        <dbReference type="EMBL" id="BBG26321.1"/>
    </source>
</evidence>
<dbReference type="Proteomes" id="UP000325030">
    <property type="component" value="Chromosome"/>
</dbReference>
<dbReference type="NCBIfam" id="TIGR01251">
    <property type="entry name" value="ribP_PPkin"/>
    <property type="match status" value="1"/>
</dbReference>
<dbReference type="PANTHER" id="PTHR10210">
    <property type="entry name" value="RIBOSE-PHOSPHATE DIPHOSPHOKINASE FAMILY MEMBER"/>
    <property type="match status" value="1"/>
</dbReference>
<evidence type="ECO:0000313" key="13">
    <source>
        <dbReference type="EMBL" id="BBG23574.1"/>
    </source>
</evidence>
<keyword evidence="5 10" id="KW-0547">Nucleotide-binding</keyword>
<feature type="binding site" evidence="10">
    <location>
        <position position="216"/>
    </location>
    <ligand>
        <name>D-ribose 5-phosphate</name>
        <dbReference type="ChEBI" id="CHEBI:78346"/>
    </ligand>
</feature>
<dbReference type="PANTHER" id="PTHR10210:SF32">
    <property type="entry name" value="RIBOSE-PHOSPHATE PYROPHOSPHOKINASE 2"/>
    <property type="match status" value="1"/>
</dbReference>
<keyword evidence="6 10" id="KW-0418">Kinase</keyword>
<sequence length="290" mass="31934">MIIVGGPASNGIDDGIAKSLSLPLVKVQSKIFPDGESYVRIPETVKDNEVVVVQSTFPEQDKRLMELFFISETLRDMGATKVHAVVPYLAYSRQDRRFMEGEAISVKTVLRMISQAGADTLLTVEPHHEEEMKYFSGQVKTVSPYEEIAIEIRKHVSEPYVLAPDRSALGRAERIAKIVEGNFSFIEKMRDKETGKTTIKEAPNVNLKGKDVILIDDVISTGGTMVQAAEYAYERGANSVIASACHVLLVGDAKSKMKRAGIKKIFGTNTVKNDEEVITVDISKTIALSL</sequence>
<proteinExistence type="inferred from homology"/>
<dbReference type="OrthoDB" id="371997at2157"/>
<dbReference type="GO" id="GO:0004749">
    <property type="term" value="F:ribose phosphate diphosphokinase activity"/>
    <property type="evidence" value="ECO:0007669"/>
    <property type="project" value="UniProtKB-UniRule"/>
</dbReference>
<dbReference type="KEGG" id="step:IC006_0861"/>
<comment type="cofactor">
    <cofactor evidence="10">
        <name>Mg(2+)</name>
        <dbReference type="ChEBI" id="CHEBI:18420"/>
    </cofactor>
    <text evidence="10">Binds 2 Mg(2+) ions per subunit.</text>
</comment>
<evidence type="ECO:0000313" key="16">
    <source>
        <dbReference type="Proteomes" id="UP000325030"/>
    </source>
</evidence>
<dbReference type="Gene3D" id="3.40.50.2020">
    <property type="match status" value="2"/>
</dbReference>
<dbReference type="InterPro" id="IPR029099">
    <property type="entry name" value="Pribosyltran_N"/>
</dbReference>
<dbReference type="GO" id="GO:0005524">
    <property type="term" value="F:ATP binding"/>
    <property type="evidence" value="ECO:0007669"/>
    <property type="project" value="UniProtKB-KW"/>
</dbReference>
<evidence type="ECO:0000259" key="11">
    <source>
        <dbReference type="Pfam" id="PF00156"/>
    </source>
</evidence>
<reference evidence="16" key="1">
    <citation type="submission" date="2018-09" db="EMBL/GenBank/DDBJ databases">
        <title>Complete Genome Sequencing of Sulfolobus sp. JCM 16834.</title>
        <authorList>
            <person name="Kato S."/>
            <person name="Itoh T."/>
            <person name="Ohkuma M."/>
        </authorList>
    </citation>
    <scope>NUCLEOTIDE SEQUENCE [LARGE SCALE GENOMIC DNA]</scope>
    <source>
        <strain evidence="16">IC-007</strain>
    </source>
</reference>
<evidence type="ECO:0000256" key="4">
    <source>
        <dbReference type="ARBA" id="ARBA00022727"/>
    </source>
</evidence>
<dbReference type="FunFam" id="3.40.50.2020:FF:000007">
    <property type="entry name" value="Ribose-phosphate pyrophosphokinase"/>
    <property type="match status" value="1"/>
</dbReference>
<evidence type="ECO:0000256" key="7">
    <source>
        <dbReference type="ARBA" id="ARBA00022840"/>
    </source>
</evidence>
<keyword evidence="8 10" id="KW-0460">Magnesium</keyword>
<dbReference type="SUPFAM" id="SSF53271">
    <property type="entry name" value="PRTase-like"/>
    <property type="match status" value="2"/>
</dbReference>
<keyword evidence="7 10" id="KW-0067">ATP-binding</keyword>